<dbReference type="Proteomes" id="UP000724874">
    <property type="component" value="Unassembled WGS sequence"/>
</dbReference>
<name>A0A9P5P2A7_GYMJU</name>
<gene>
    <name evidence="1" type="ORF">CPB84DRAFT_762708</name>
</gene>
<accession>A0A9P5P2A7</accession>
<evidence type="ECO:0000313" key="1">
    <source>
        <dbReference type="EMBL" id="KAF8912209.1"/>
    </source>
</evidence>
<keyword evidence="2" id="KW-1185">Reference proteome</keyword>
<evidence type="ECO:0000313" key="2">
    <source>
        <dbReference type="Proteomes" id="UP000724874"/>
    </source>
</evidence>
<organism evidence="1 2">
    <name type="scientific">Gymnopilus junonius</name>
    <name type="common">Spectacular rustgill mushroom</name>
    <name type="synonym">Gymnopilus spectabilis subsp. junonius</name>
    <dbReference type="NCBI Taxonomy" id="109634"/>
    <lineage>
        <taxon>Eukaryota</taxon>
        <taxon>Fungi</taxon>
        <taxon>Dikarya</taxon>
        <taxon>Basidiomycota</taxon>
        <taxon>Agaricomycotina</taxon>
        <taxon>Agaricomycetes</taxon>
        <taxon>Agaricomycetidae</taxon>
        <taxon>Agaricales</taxon>
        <taxon>Agaricineae</taxon>
        <taxon>Hymenogastraceae</taxon>
        <taxon>Gymnopilus</taxon>
    </lineage>
</organism>
<dbReference type="OrthoDB" id="2880421at2759"/>
<dbReference type="AlphaFoldDB" id="A0A9P5P2A7"/>
<dbReference type="EMBL" id="JADNYJ010000003">
    <property type="protein sequence ID" value="KAF8912209.1"/>
    <property type="molecule type" value="Genomic_DNA"/>
</dbReference>
<comment type="caution">
    <text evidence="1">The sequence shown here is derived from an EMBL/GenBank/DDBJ whole genome shotgun (WGS) entry which is preliminary data.</text>
</comment>
<proteinExistence type="predicted"/>
<sequence>MLNLTSPMRVQLIYTVTRAQNFVRCFATPLPNSMVVFPLDIFFNICDELASRGDVASLRALSLACKSLVPLCQRNLFKKIAFDNEGPKKQTALTNLSAAVKYSPHILTYVCSCQYTAHVTDLKLEPFLLGLATILIQLDRLSDLCLVGGGSGIFDWILFSNDSRPAVQKFRDAIDCVLKMPQMIRLEVSFITNFPATSFVCRAKALDLEECGPSFATVTIIDCSTAMVASSAQELRIPEVLSYHADFGITPRSAHRRARAAVTIDGRAYFQLADSLVHLVDFKELRSFTVSVGQVESALHLQSILCSASSLEEFGIYAYSLQGLEVLKKTISLGCFRKITTLKIAFFALESSDNDALPLLCDGLERLSGLNALQHLYLKICDVDATLSHCNCGLKHEGHCHLNRLGNSVTPSTFPDLRKFEFLLLIEQRDSTMDPAVAGIIRQQHSFLFPLLRTMDGLQFNSSIEYLESYS</sequence>
<protein>
    <submittedName>
        <fullName evidence="1">Uncharacterized protein</fullName>
    </submittedName>
</protein>
<reference evidence="1" key="1">
    <citation type="submission" date="2020-11" db="EMBL/GenBank/DDBJ databases">
        <authorList>
            <consortium name="DOE Joint Genome Institute"/>
            <person name="Ahrendt S."/>
            <person name="Riley R."/>
            <person name="Andreopoulos W."/>
            <person name="LaButti K."/>
            <person name="Pangilinan J."/>
            <person name="Ruiz-duenas F.J."/>
            <person name="Barrasa J.M."/>
            <person name="Sanchez-Garcia M."/>
            <person name="Camarero S."/>
            <person name="Miyauchi S."/>
            <person name="Serrano A."/>
            <person name="Linde D."/>
            <person name="Babiker R."/>
            <person name="Drula E."/>
            <person name="Ayuso-Fernandez I."/>
            <person name="Pacheco R."/>
            <person name="Padilla G."/>
            <person name="Ferreira P."/>
            <person name="Barriuso J."/>
            <person name="Kellner H."/>
            <person name="Castanera R."/>
            <person name="Alfaro M."/>
            <person name="Ramirez L."/>
            <person name="Pisabarro A.G."/>
            <person name="Kuo A."/>
            <person name="Tritt A."/>
            <person name="Lipzen A."/>
            <person name="He G."/>
            <person name="Yan M."/>
            <person name="Ng V."/>
            <person name="Cullen D."/>
            <person name="Martin F."/>
            <person name="Rosso M.-N."/>
            <person name="Henrissat B."/>
            <person name="Hibbett D."/>
            <person name="Martinez A.T."/>
            <person name="Grigoriev I.V."/>
        </authorList>
    </citation>
    <scope>NUCLEOTIDE SEQUENCE</scope>
    <source>
        <strain evidence="1">AH 44721</strain>
    </source>
</reference>